<dbReference type="KEGG" id="aamy:GFC30_2784"/>
<reference evidence="2 3" key="1">
    <citation type="journal article" date="2006" name="Syst. Appl. Microbiol.">
        <title>Anoxybacillus amylolyticus sp. nov., a thermophilic amylase producing bacterium isolated from Mount Rittmann (Antarctica).</title>
        <authorList>
            <person name="Poli A."/>
            <person name="Esposito E."/>
            <person name="Lama L."/>
            <person name="Orlando P."/>
            <person name="Nicolaus G."/>
            <person name="de Appolonia F."/>
            <person name="Gambacorta A."/>
            <person name="Nicolaus B."/>
        </authorList>
    </citation>
    <scope>NUCLEOTIDE SEQUENCE [LARGE SCALE GENOMIC DNA]</scope>
    <source>
        <strain evidence="2 3">DSM 15939</strain>
    </source>
</reference>
<dbReference type="EMBL" id="CP015438">
    <property type="protein sequence ID" value="ANB59639.1"/>
    <property type="molecule type" value="Genomic_DNA"/>
</dbReference>
<evidence type="ECO:0000313" key="3">
    <source>
        <dbReference type="Proteomes" id="UP000076865"/>
    </source>
</evidence>
<accession>A0A167T911</accession>
<sequence length="118" mass="14002">MAKGVFDFQQAVFTLESMFAKIEHQAQTIEKLIKENEQLRQENQRLRQENQQLKTRMAELEARTKKTVPIAISRRPLTDLWRNLLLANRRRNSREGNRGTEERRSVKYLILTNESFTA</sequence>
<keyword evidence="1" id="KW-0175">Coiled coil</keyword>
<feature type="coiled-coil region" evidence="1">
    <location>
        <begin position="22"/>
        <end position="63"/>
    </location>
</feature>
<organism evidence="2 3">
    <name type="scientific">Anoxybacteroides amylolyticum</name>
    <dbReference type="NCBI Taxonomy" id="294699"/>
    <lineage>
        <taxon>Bacteria</taxon>
        <taxon>Bacillati</taxon>
        <taxon>Bacillota</taxon>
        <taxon>Bacilli</taxon>
        <taxon>Bacillales</taxon>
        <taxon>Anoxybacillaceae</taxon>
        <taxon>Anoxybacteroides</taxon>
    </lineage>
</organism>
<dbReference type="PATRIC" id="fig|294699.3.peg.2864"/>
<keyword evidence="3" id="KW-1185">Reference proteome</keyword>
<dbReference type="Gene3D" id="1.20.5.340">
    <property type="match status" value="1"/>
</dbReference>
<evidence type="ECO:0000256" key="1">
    <source>
        <dbReference type="SAM" id="Coils"/>
    </source>
</evidence>
<proteinExistence type="predicted"/>
<name>A0A167T911_9BACL</name>
<gene>
    <name evidence="2" type="ORF">GFC30_2784</name>
</gene>
<dbReference type="Proteomes" id="UP000076865">
    <property type="component" value="Chromosome"/>
</dbReference>
<evidence type="ECO:0000313" key="2">
    <source>
        <dbReference type="EMBL" id="ANB59639.1"/>
    </source>
</evidence>
<dbReference type="AlphaFoldDB" id="A0A167T911"/>
<protein>
    <submittedName>
        <fullName evidence="2">NF-kappa-B essential modulator NEMO family protein</fullName>
    </submittedName>
</protein>